<dbReference type="EC" id="2.7.11.23" evidence="3"/>
<keyword evidence="10 14" id="KW-0067">ATP-binding</keyword>
<organism evidence="19 20">
    <name type="scientific">Geotrichum candidum</name>
    <name type="common">Oospora lactis</name>
    <name type="synonym">Dipodascus geotrichum</name>
    <dbReference type="NCBI Taxonomy" id="1173061"/>
    <lineage>
        <taxon>Eukaryota</taxon>
        <taxon>Fungi</taxon>
        <taxon>Dikarya</taxon>
        <taxon>Ascomycota</taxon>
        <taxon>Saccharomycotina</taxon>
        <taxon>Dipodascomycetes</taxon>
        <taxon>Dipodascales</taxon>
        <taxon>Dipodascaceae</taxon>
        <taxon>Geotrichum</taxon>
    </lineage>
</organism>
<comment type="caution">
    <text evidence="19">The sequence shown here is derived from an EMBL/GenBank/DDBJ whole genome shotgun (WGS) entry which is preliminary data.</text>
</comment>
<proteinExistence type="inferred from homology"/>
<dbReference type="SUPFAM" id="SSF56112">
    <property type="entry name" value="Protein kinase-like (PK-like)"/>
    <property type="match status" value="1"/>
</dbReference>
<dbReference type="OrthoDB" id="1732493at2759"/>
<dbReference type="PROSITE" id="PS00107">
    <property type="entry name" value="PROTEIN_KINASE_ATP"/>
    <property type="match status" value="1"/>
</dbReference>
<evidence type="ECO:0000256" key="6">
    <source>
        <dbReference type="ARBA" id="ARBA00022618"/>
    </source>
</evidence>
<evidence type="ECO:0000259" key="18">
    <source>
        <dbReference type="PROSITE" id="PS50011"/>
    </source>
</evidence>
<evidence type="ECO:0000256" key="15">
    <source>
        <dbReference type="PROSITE-ProRule" id="PRU10141"/>
    </source>
</evidence>
<reference evidence="19" key="1">
    <citation type="submission" date="2014-03" db="EMBL/GenBank/DDBJ databases">
        <authorList>
            <person name="Casaregola S."/>
        </authorList>
    </citation>
    <scope>NUCLEOTIDE SEQUENCE [LARGE SCALE GENOMIC DNA]</scope>
    <source>
        <strain evidence="19">CLIB 918</strain>
    </source>
</reference>
<evidence type="ECO:0000256" key="14">
    <source>
        <dbReference type="PIRSR" id="PIRSR637770-2"/>
    </source>
</evidence>
<dbReference type="GO" id="GO:0051301">
    <property type="term" value="P:cell division"/>
    <property type="evidence" value="ECO:0007669"/>
    <property type="project" value="UniProtKB-KW"/>
</dbReference>
<dbReference type="FunFam" id="3.30.200.20:FF:000554">
    <property type="entry name" value="CMGC/CDK/CDK7 protein kinase"/>
    <property type="match status" value="1"/>
</dbReference>
<protein>
    <recommendedName>
        <fullName evidence="3">[RNA-polymerase]-subunit kinase</fullName>
        <ecNumber evidence="3">2.7.11.23</ecNumber>
    </recommendedName>
</protein>
<dbReference type="GO" id="GO:0005737">
    <property type="term" value="C:cytoplasm"/>
    <property type="evidence" value="ECO:0007669"/>
    <property type="project" value="TreeGrafter"/>
</dbReference>
<dbReference type="PANTHER" id="PTHR24056:SF0">
    <property type="entry name" value="CYCLIN-DEPENDENT KINASE 7"/>
    <property type="match status" value="1"/>
</dbReference>
<keyword evidence="6" id="KW-0132">Cell division</keyword>
<evidence type="ECO:0000256" key="2">
    <source>
        <dbReference type="ARBA" id="ARBA00006485"/>
    </source>
</evidence>
<dbReference type="CDD" id="cd07841">
    <property type="entry name" value="STKc_CDK7"/>
    <property type="match status" value="1"/>
</dbReference>
<dbReference type="FunFam" id="1.10.510.10:FF:000097">
    <property type="entry name" value="Putative cyclin-dependent kinase 7"/>
    <property type="match status" value="1"/>
</dbReference>
<keyword evidence="8 14" id="KW-0547">Nucleotide-binding</keyword>
<evidence type="ECO:0000256" key="16">
    <source>
        <dbReference type="RuleBase" id="RU000304"/>
    </source>
</evidence>
<evidence type="ECO:0000256" key="7">
    <source>
        <dbReference type="ARBA" id="ARBA00022679"/>
    </source>
</evidence>
<dbReference type="GO" id="GO:0004693">
    <property type="term" value="F:cyclin-dependent protein serine/threonine kinase activity"/>
    <property type="evidence" value="ECO:0007669"/>
    <property type="project" value="TreeGrafter"/>
</dbReference>
<evidence type="ECO:0000313" key="20">
    <source>
        <dbReference type="Proteomes" id="UP000242525"/>
    </source>
</evidence>
<dbReference type="InterPro" id="IPR037770">
    <property type="entry name" value="CDK7"/>
</dbReference>
<dbReference type="Gene3D" id="3.30.200.20">
    <property type="entry name" value="Phosphorylase Kinase, domain 1"/>
    <property type="match status" value="1"/>
</dbReference>
<keyword evidence="4 16" id="KW-0723">Serine/threonine-protein kinase</keyword>
<dbReference type="AlphaFoldDB" id="A0A0J9X792"/>
<name>A0A0J9X792_GEOCN</name>
<sequence length="341" mass="38873">MNTTNEERQNRYSKERKVGEGTYAVVYVGKQLDTQKAIAIKMIKVGEFKDGLDMSAIREIKFLQELRHPNVIELIDVFSTQTNLNIVLEFLPADLEMIIKDRSVIFTPADIKSWMLMTLRGLHHCHRNFMLHRDLKPNNLLLSPSGHLKLADFGLARSMAGIRESMTSNVVTRWYRAPELLYGARHYTAAVDVWSVGIIFAELMLRTPYLPGKSDADQLDITFRALGTPNEKIWPGVTSLPGYVSTKIYPQPSRQELRNRFIAATEDALELMEELTVLNPGERIDTTQALLSPYFTTAPRPTKPELLPKKKEEDPNAVEEKYKAEIRDSMIQATRKARLNA</sequence>
<evidence type="ECO:0000256" key="11">
    <source>
        <dbReference type="ARBA" id="ARBA00023242"/>
    </source>
</evidence>
<evidence type="ECO:0000256" key="1">
    <source>
        <dbReference type="ARBA" id="ARBA00004123"/>
    </source>
</evidence>
<dbReference type="PROSITE" id="PS00108">
    <property type="entry name" value="PROTEIN_KINASE_ST"/>
    <property type="match status" value="1"/>
</dbReference>
<dbReference type="GO" id="GO:0032968">
    <property type="term" value="P:positive regulation of transcription elongation by RNA polymerase II"/>
    <property type="evidence" value="ECO:0007669"/>
    <property type="project" value="UniProtKB-ARBA"/>
</dbReference>
<accession>A0A0J9X792</accession>
<keyword evidence="9 19" id="KW-0418">Kinase</keyword>
<feature type="region of interest" description="Disordered" evidence="17">
    <location>
        <begin position="295"/>
        <end position="321"/>
    </location>
</feature>
<feature type="compositionally biased region" description="Basic and acidic residues" evidence="17">
    <location>
        <begin position="302"/>
        <end position="321"/>
    </location>
</feature>
<dbReference type="Proteomes" id="UP000242525">
    <property type="component" value="Unassembled WGS sequence"/>
</dbReference>
<dbReference type="InterPro" id="IPR017441">
    <property type="entry name" value="Protein_kinase_ATP_BS"/>
</dbReference>
<dbReference type="InterPro" id="IPR000719">
    <property type="entry name" value="Prot_kinase_dom"/>
</dbReference>
<evidence type="ECO:0000256" key="13">
    <source>
        <dbReference type="PIRSR" id="PIRSR637770-1"/>
    </source>
</evidence>
<dbReference type="InterPro" id="IPR050108">
    <property type="entry name" value="CDK"/>
</dbReference>
<dbReference type="PROSITE" id="PS50011">
    <property type="entry name" value="PROTEIN_KINASE_DOM"/>
    <property type="match status" value="1"/>
</dbReference>
<dbReference type="SMART" id="SM00220">
    <property type="entry name" value="S_TKc"/>
    <property type="match status" value="1"/>
</dbReference>
<comment type="similarity">
    <text evidence="2">Belongs to the protein kinase superfamily. CMGC Ser/Thr protein kinase family. CDC2/CDKX subfamily.</text>
</comment>
<dbReference type="GO" id="GO:0008353">
    <property type="term" value="F:RNA polymerase II CTD heptapeptide repeat kinase activity"/>
    <property type="evidence" value="ECO:0007669"/>
    <property type="project" value="UniProtKB-EC"/>
</dbReference>
<evidence type="ECO:0000256" key="5">
    <source>
        <dbReference type="ARBA" id="ARBA00022553"/>
    </source>
</evidence>
<dbReference type="Pfam" id="PF00069">
    <property type="entry name" value="Pkinase"/>
    <property type="match status" value="1"/>
</dbReference>
<gene>
    <name evidence="19" type="ORF">BN980_GECA04s07468g</name>
</gene>
<evidence type="ECO:0000256" key="4">
    <source>
        <dbReference type="ARBA" id="ARBA00022527"/>
    </source>
</evidence>
<feature type="active site" description="Proton acceptor" evidence="13">
    <location>
        <position position="134"/>
    </location>
</feature>
<dbReference type="GO" id="GO:0005524">
    <property type="term" value="F:ATP binding"/>
    <property type="evidence" value="ECO:0007669"/>
    <property type="project" value="UniProtKB-UniRule"/>
</dbReference>
<keyword evidence="7" id="KW-0808">Transferase</keyword>
<dbReference type="PANTHER" id="PTHR24056">
    <property type="entry name" value="CELL DIVISION PROTEIN KINASE"/>
    <property type="match status" value="1"/>
</dbReference>
<evidence type="ECO:0000256" key="12">
    <source>
        <dbReference type="ARBA" id="ARBA00023306"/>
    </source>
</evidence>
<evidence type="ECO:0000256" key="8">
    <source>
        <dbReference type="ARBA" id="ARBA00022741"/>
    </source>
</evidence>
<feature type="domain" description="Protein kinase" evidence="18">
    <location>
        <begin position="12"/>
        <end position="295"/>
    </location>
</feature>
<feature type="binding site" evidence="14">
    <location>
        <begin position="18"/>
        <end position="26"/>
    </location>
    <ligand>
        <name>ATP</name>
        <dbReference type="ChEBI" id="CHEBI:30616"/>
    </ligand>
</feature>
<keyword evidence="11" id="KW-0539">Nucleus</keyword>
<keyword evidence="20" id="KW-1185">Reference proteome</keyword>
<dbReference type="Gene3D" id="1.10.510.10">
    <property type="entry name" value="Transferase(Phosphotransferase) domain 1"/>
    <property type="match status" value="1"/>
</dbReference>
<keyword evidence="5" id="KW-0597">Phosphoprotein</keyword>
<evidence type="ECO:0000256" key="17">
    <source>
        <dbReference type="SAM" id="MobiDB-lite"/>
    </source>
</evidence>
<dbReference type="InterPro" id="IPR011009">
    <property type="entry name" value="Kinase-like_dom_sf"/>
</dbReference>
<evidence type="ECO:0000313" key="19">
    <source>
        <dbReference type="EMBL" id="CDO53300.1"/>
    </source>
</evidence>
<evidence type="ECO:0000256" key="3">
    <source>
        <dbReference type="ARBA" id="ARBA00012409"/>
    </source>
</evidence>
<keyword evidence="12" id="KW-0131">Cell cycle</keyword>
<feature type="binding site" evidence="14 15">
    <location>
        <position position="41"/>
    </location>
    <ligand>
        <name>ATP</name>
        <dbReference type="ChEBI" id="CHEBI:30616"/>
    </ligand>
</feature>
<evidence type="ECO:0000256" key="10">
    <source>
        <dbReference type="ARBA" id="ARBA00022840"/>
    </source>
</evidence>
<dbReference type="STRING" id="1173061.A0A0J9X792"/>
<evidence type="ECO:0000256" key="9">
    <source>
        <dbReference type="ARBA" id="ARBA00022777"/>
    </source>
</evidence>
<dbReference type="InterPro" id="IPR008271">
    <property type="entry name" value="Ser/Thr_kinase_AS"/>
</dbReference>
<dbReference type="EMBL" id="CCBN010000004">
    <property type="protein sequence ID" value="CDO53300.1"/>
    <property type="molecule type" value="Genomic_DNA"/>
</dbReference>
<dbReference type="GO" id="GO:0070985">
    <property type="term" value="C:transcription factor TFIIK complex"/>
    <property type="evidence" value="ECO:0007669"/>
    <property type="project" value="InterPro"/>
</dbReference>
<comment type="subcellular location">
    <subcellularLocation>
        <location evidence="1">Nucleus</location>
    </subcellularLocation>
</comment>